<dbReference type="Pfam" id="PF00069">
    <property type="entry name" value="Pkinase"/>
    <property type="match status" value="1"/>
</dbReference>
<dbReference type="InterPro" id="IPR002059">
    <property type="entry name" value="CSP_DNA-bd"/>
</dbReference>
<dbReference type="Gene3D" id="3.30.200.20">
    <property type="entry name" value="Phosphorylase Kinase, domain 1"/>
    <property type="match status" value="1"/>
</dbReference>
<sequence length="360" mass="38959">MTGPLDAGDLLGGRYRVLNYHAEGGMQYVYAAIDELTRRKVALKTPKNNSASKRFKRSAIVAARVNHPNVAKTLDYLVEDERRFLIEEFIEGADLAKSLLGQVNFLDPYLCARVFHHVAKGVAAAHHVGVVHRDLKPTNIMIGGGYNLTELKVTDFGVAKLAGDVIDEANAGGEQTLLLSATAVGALPYMAPEAIEAPRTITTKADIWSVGAMIFHLSTGVEPFGTGLLAVNKILAAVPAELPQFVTRNPQFHPLAAQVIDLAKSCMKRNPDERPSADELVRSCGELCYSSSLREVGTVKRVQDHKQWGFIRSDNGDVFFHANCVFGAAGLSAGDKVLFSKHEVGGNAAPRAYPVLKLTK</sequence>
<feature type="domain" description="Protein kinase" evidence="5">
    <location>
        <begin position="15"/>
        <end position="293"/>
    </location>
</feature>
<dbReference type="InterPro" id="IPR008271">
    <property type="entry name" value="Ser/Thr_kinase_AS"/>
</dbReference>
<evidence type="ECO:0000256" key="1">
    <source>
        <dbReference type="ARBA" id="ARBA00022679"/>
    </source>
</evidence>
<reference evidence="6" key="1">
    <citation type="journal article" date="2016" name="Int. J. Syst. Evol. Microbiol.">
        <title>Pseudoxanthomonas helianthi sp. nov., isolated from roots of Jerusalem artichoke (Helianthus tuberosus).</title>
        <authorList>
            <person name="Kittiwongwattana C."/>
            <person name="Thawai C."/>
        </authorList>
    </citation>
    <scope>NUCLEOTIDE SEQUENCE</scope>
    <source>
        <strain evidence="6">110414</strain>
    </source>
</reference>
<dbReference type="SMART" id="SM00357">
    <property type="entry name" value="CSP"/>
    <property type="match status" value="1"/>
</dbReference>
<dbReference type="Pfam" id="PF00313">
    <property type="entry name" value="CSD"/>
    <property type="match status" value="1"/>
</dbReference>
<keyword evidence="2" id="KW-0547">Nucleotide-binding</keyword>
<dbReference type="PANTHER" id="PTHR43289:SF6">
    <property type="entry name" value="SERINE_THREONINE-PROTEIN KINASE NEKL-3"/>
    <property type="match status" value="1"/>
</dbReference>
<keyword evidence="7" id="KW-1185">Reference proteome</keyword>
<dbReference type="CDD" id="cd14014">
    <property type="entry name" value="STKc_PknB_like"/>
    <property type="match status" value="1"/>
</dbReference>
<evidence type="ECO:0000313" key="6">
    <source>
        <dbReference type="EMBL" id="MBP3983766.1"/>
    </source>
</evidence>
<dbReference type="InterPro" id="IPR000719">
    <property type="entry name" value="Prot_kinase_dom"/>
</dbReference>
<keyword evidence="4" id="KW-0067">ATP-binding</keyword>
<dbReference type="InterPro" id="IPR011129">
    <property type="entry name" value="CSD"/>
</dbReference>
<dbReference type="InterPro" id="IPR011009">
    <property type="entry name" value="Kinase-like_dom_sf"/>
</dbReference>
<accession>A0A940X229</accession>
<dbReference type="Gene3D" id="2.40.50.140">
    <property type="entry name" value="Nucleic acid-binding proteins"/>
    <property type="match status" value="1"/>
</dbReference>
<dbReference type="AlphaFoldDB" id="A0A940X229"/>
<dbReference type="RefSeq" id="WP_210535593.1">
    <property type="nucleotide sequence ID" value="NZ_JAGKTC010000001.1"/>
</dbReference>
<keyword evidence="3 6" id="KW-0418">Kinase</keyword>
<dbReference type="EMBL" id="JAGKTC010000001">
    <property type="protein sequence ID" value="MBP3983766.1"/>
    <property type="molecule type" value="Genomic_DNA"/>
</dbReference>
<dbReference type="PROSITE" id="PS50011">
    <property type="entry name" value="PROTEIN_KINASE_DOM"/>
    <property type="match status" value="1"/>
</dbReference>
<dbReference type="GO" id="GO:0004674">
    <property type="term" value="F:protein serine/threonine kinase activity"/>
    <property type="evidence" value="ECO:0007669"/>
    <property type="project" value="TreeGrafter"/>
</dbReference>
<keyword evidence="1" id="KW-0808">Transferase</keyword>
<dbReference type="Proteomes" id="UP000673447">
    <property type="component" value="Unassembled WGS sequence"/>
</dbReference>
<evidence type="ECO:0000313" key="7">
    <source>
        <dbReference type="Proteomes" id="UP000673447"/>
    </source>
</evidence>
<dbReference type="SMART" id="SM00220">
    <property type="entry name" value="S_TKc"/>
    <property type="match status" value="1"/>
</dbReference>
<dbReference type="GO" id="GO:0003676">
    <property type="term" value="F:nucleic acid binding"/>
    <property type="evidence" value="ECO:0007669"/>
    <property type="project" value="InterPro"/>
</dbReference>
<dbReference type="SUPFAM" id="SSF56112">
    <property type="entry name" value="Protein kinase-like (PK-like)"/>
    <property type="match status" value="1"/>
</dbReference>
<dbReference type="PROSITE" id="PS00108">
    <property type="entry name" value="PROTEIN_KINASE_ST"/>
    <property type="match status" value="1"/>
</dbReference>
<dbReference type="SUPFAM" id="SSF50249">
    <property type="entry name" value="Nucleic acid-binding proteins"/>
    <property type="match status" value="1"/>
</dbReference>
<dbReference type="Gene3D" id="1.10.510.10">
    <property type="entry name" value="Transferase(Phosphotransferase) domain 1"/>
    <property type="match status" value="1"/>
</dbReference>
<dbReference type="GO" id="GO:0005524">
    <property type="term" value="F:ATP binding"/>
    <property type="evidence" value="ECO:0007669"/>
    <property type="project" value="UniProtKB-KW"/>
</dbReference>
<evidence type="ECO:0000256" key="3">
    <source>
        <dbReference type="ARBA" id="ARBA00022777"/>
    </source>
</evidence>
<name>A0A940X229_9GAMM</name>
<protein>
    <submittedName>
        <fullName evidence="6">Protein kinase</fullName>
    </submittedName>
</protein>
<evidence type="ECO:0000256" key="4">
    <source>
        <dbReference type="ARBA" id="ARBA00022840"/>
    </source>
</evidence>
<dbReference type="PANTHER" id="PTHR43289">
    <property type="entry name" value="MITOGEN-ACTIVATED PROTEIN KINASE KINASE KINASE 20-RELATED"/>
    <property type="match status" value="1"/>
</dbReference>
<evidence type="ECO:0000259" key="5">
    <source>
        <dbReference type="PROSITE" id="PS50011"/>
    </source>
</evidence>
<comment type="caution">
    <text evidence="6">The sequence shown here is derived from an EMBL/GenBank/DDBJ whole genome shotgun (WGS) entry which is preliminary data.</text>
</comment>
<proteinExistence type="predicted"/>
<dbReference type="InterPro" id="IPR012340">
    <property type="entry name" value="NA-bd_OB-fold"/>
</dbReference>
<dbReference type="GO" id="GO:0005829">
    <property type="term" value="C:cytosol"/>
    <property type="evidence" value="ECO:0007669"/>
    <property type="project" value="UniProtKB-ARBA"/>
</dbReference>
<organism evidence="6 7">
    <name type="scientific">Pseudoxanthomonas helianthi</name>
    <dbReference type="NCBI Taxonomy" id="1453541"/>
    <lineage>
        <taxon>Bacteria</taxon>
        <taxon>Pseudomonadati</taxon>
        <taxon>Pseudomonadota</taxon>
        <taxon>Gammaproteobacteria</taxon>
        <taxon>Lysobacterales</taxon>
        <taxon>Lysobacteraceae</taxon>
        <taxon>Pseudoxanthomonas</taxon>
    </lineage>
</organism>
<evidence type="ECO:0000256" key="2">
    <source>
        <dbReference type="ARBA" id="ARBA00022741"/>
    </source>
</evidence>
<reference evidence="6" key="2">
    <citation type="submission" date="2021-03" db="EMBL/GenBank/DDBJ databases">
        <authorList>
            <person name="Cao W."/>
        </authorList>
    </citation>
    <scope>NUCLEOTIDE SEQUENCE</scope>
    <source>
        <strain evidence="6">110414</strain>
    </source>
</reference>
<gene>
    <name evidence="6" type="ORF">J5837_04935</name>
</gene>